<dbReference type="Gene3D" id="2.60.40.1320">
    <property type="entry name" value="SRS domain"/>
    <property type="match status" value="2"/>
</dbReference>
<dbReference type="Pfam" id="PF04092">
    <property type="entry name" value="SAG"/>
    <property type="match status" value="2"/>
</dbReference>
<protein>
    <submittedName>
        <fullName evidence="3">SRS49D</fullName>
    </submittedName>
</protein>
<feature type="transmembrane region" description="Helical" evidence="1">
    <location>
        <begin position="343"/>
        <end position="362"/>
    </location>
</feature>
<sequence>MAAAHSAAACRYSMFWPCLLRERQSGNSSVSFVYPSQFLSLSLLVILTASFVQQSAGNKANSQSISTCDSNASPVVLRITSTTHAVKFKCGTDLQLRANPAGSNKLWGNAACTKEVDASSVTFTPSPSPAKVVGNKGTEYSLALKNSILPLSPFTVYFSCDPPSTTGVGGTGKAKVAASATTCVVQVSVFSQTAVTVPETNKCTTGQVTVAVTSKSKSVTFGCSEGATLKPALLDHVFIEKATEKSGDASTGREEEVVLQDLVPNSSLVENAANTGKDTVGYTLSCPDLPSSPQNLFYKCVSPASAREQVGTQTECKVLINIEEKPEAETPATPEPSRGEQGVVLGSALMIALISCFALVAGNMF</sequence>
<proteinExistence type="predicted"/>
<feature type="domain" description="SRS" evidence="2">
    <location>
        <begin position="204"/>
        <end position="322"/>
    </location>
</feature>
<gene>
    <name evidence="3" type="ORF">BN1205_036840</name>
</gene>
<keyword evidence="1" id="KW-0812">Transmembrane</keyword>
<organism evidence="3">
    <name type="scientific">Toxoplasma gondii (strain ATCC 50861 / VEG)</name>
    <dbReference type="NCBI Taxonomy" id="432359"/>
    <lineage>
        <taxon>Eukaryota</taxon>
        <taxon>Sar</taxon>
        <taxon>Alveolata</taxon>
        <taxon>Apicomplexa</taxon>
        <taxon>Conoidasida</taxon>
        <taxon>Coccidia</taxon>
        <taxon>Eucoccidiorida</taxon>
        <taxon>Eimeriorina</taxon>
        <taxon>Sarcocystidae</taxon>
        <taxon>Toxoplasma</taxon>
    </lineage>
</organism>
<evidence type="ECO:0000313" key="3">
    <source>
        <dbReference type="EMBL" id="CEL77175.1"/>
    </source>
</evidence>
<dbReference type="GO" id="GO:0016020">
    <property type="term" value="C:membrane"/>
    <property type="evidence" value="ECO:0007669"/>
    <property type="project" value="InterPro"/>
</dbReference>
<evidence type="ECO:0000259" key="2">
    <source>
        <dbReference type="Pfam" id="PF04092"/>
    </source>
</evidence>
<dbReference type="InterPro" id="IPR036755">
    <property type="entry name" value="SRS_dom_sf"/>
</dbReference>
<dbReference type="AlphaFoldDB" id="A0A0F7V3U9"/>
<evidence type="ECO:0000256" key="1">
    <source>
        <dbReference type="SAM" id="Phobius"/>
    </source>
</evidence>
<dbReference type="InterPro" id="IPR007226">
    <property type="entry name" value="SRS_dom"/>
</dbReference>
<accession>A0A0F7V3U9</accession>
<keyword evidence="1" id="KW-1133">Transmembrane helix</keyword>
<name>A0A0F7V3U9_TOXGV</name>
<dbReference type="SUPFAM" id="SSF74877">
    <property type="entry name" value="Major surface antigen p30, SAG1"/>
    <property type="match status" value="2"/>
</dbReference>
<reference evidence="3" key="1">
    <citation type="journal article" date="2015" name="PLoS ONE">
        <title>Comprehensive Evaluation of Toxoplasma gondii VEG and Neospora caninum LIV Genomes with Tachyzoite Stage Transcriptome and Proteome Defines Novel Transcript Features.</title>
        <authorList>
            <person name="Ramaprasad A."/>
            <person name="Mourier T."/>
            <person name="Naeem R."/>
            <person name="Malas T.B."/>
            <person name="Moussa E."/>
            <person name="Panigrahi A."/>
            <person name="Vermont S.J."/>
            <person name="Otto T.D."/>
            <person name="Wastling J."/>
            <person name="Pain A."/>
        </authorList>
    </citation>
    <scope>NUCLEOTIDE SEQUENCE</scope>
    <source>
        <strain evidence="3">VEG</strain>
    </source>
</reference>
<dbReference type="EMBL" id="LN714500">
    <property type="protein sequence ID" value="CEL77175.1"/>
    <property type="molecule type" value="Genomic_DNA"/>
</dbReference>
<keyword evidence="1" id="KW-0472">Membrane</keyword>
<feature type="domain" description="SRS" evidence="2">
    <location>
        <begin position="67"/>
        <end position="189"/>
    </location>
</feature>